<dbReference type="SMART" id="SM00670">
    <property type="entry name" value="PINc"/>
    <property type="match status" value="1"/>
</dbReference>
<gene>
    <name evidence="6" type="ORF">COY37_04200</name>
</gene>
<dbReference type="AlphaFoldDB" id="A0A2M7T8P8"/>
<keyword evidence="1" id="KW-0540">Nuclease</keyword>
<dbReference type="GO" id="GO:0004518">
    <property type="term" value="F:nuclease activity"/>
    <property type="evidence" value="ECO:0007669"/>
    <property type="project" value="UniProtKB-KW"/>
</dbReference>
<dbReference type="Gene3D" id="3.40.630.30">
    <property type="match status" value="1"/>
</dbReference>
<dbReference type="EMBL" id="PFNG01000097">
    <property type="protein sequence ID" value="PIZ40266.1"/>
    <property type="molecule type" value="Genomic_DNA"/>
</dbReference>
<dbReference type="InterPro" id="IPR016181">
    <property type="entry name" value="Acyl_CoA_acyltransferase"/>
</dbReference>
<name>A0A2M7T8P8_9ACTN</name>
<evidence type="ECO:0000259" key="5">
    <source>
        <dbReference type="PROSITE" id="PS51186"/>
    </source>
</evidence>
<proteinExistence type="predicted"/>
<dbReference type="InterPro" id="IPR000182">
    <property type="entry name" value="GNAT_dom"/>
</dbReference>
<feature type="domain" description="N-acetyltransferase" evidence="5">
    <location>
        <begin position="150"/>
        <end position="307"/>
    </location>
</feature>
<evidence type="ECO:0000256" key="1">
    <source>
        <dbReference type="ARBA" id="ARBA00022722"/>
    </source>
</evidence>
<evidence type="ECO:0000256" key="2">
    <source>
        <dbReference type="ARBA" id="ARBA00022723"/>
    </source>
</evidence>
<evidence type="ECO:0000256" key="3">
    <source>
        <dbReference type="ARBA" id="ARBA00022801"/>
    </source>
</evidence>
<evidence type="ECO:0000313" key="6">
    <source>
        <dbReference type="EMBL" id="PIZ40266.1"/>
    </source>
</evidence>
<accession>A0A2M7T8P8</accession>
<evidence type="ECO:0000256" key="4">
    <source>
        <dbReference type="ARBA" id="ARBA00022842"/>
    </source>
</evidence>
<dbReference type="SUPFAM" id="SSF55729">
    <property type="entry name" value="Acyl-CoA N-acyltransferases (Nat)"/>
    <property type="match status" value="1"/>
</dbReference>
<dbReference type="GO" id="GO:0016747">
    <property type="term" value="F:acyltransferase activity, transferring groups other than amino-acyl groups"/>
    <property type="evidence" value="ECO:0007669"/>
    <property type="project" value="InterPro"/>
</dbReference>
<dbReference type="InterPro" id="IPR002716">
    <property type="entry name" value="PIN_dom"/>
</dbReference>
<dbReference type="Proteomes" id="UP000230956">
    <property type="component" value="Unassembled WGS sequence"/>
</dbReference>
<comment type="caution">
    <text evidence="6">The sequence shown here is derived from an EMBL/GenBank/DDBJ whole genome shotgun (WGS) entry which is preliminary data.</text>
</comment>
<keyword evidence="3" id="KW-0378">Hydrolase</keyword>
<sequence>MRILIDTNIFIHRESQSLVPDALQGLLKILHNSDVRILIHPLSIKEIEGNRNSNQKEILLSKIETYPRLESPPESKEDDKFQAIVGEPTKINDYIDNSLLYCVLKNAVDFLITEDKGIRKKAERLGIAHRVLNIDESFEYFKKQFTGVEVLAPPALEELPVHNLDLSDPIFDSLKEDYPEFSEWWGKISREGRKAWVYQRENELIGAILMYKDENESVDSEPSLPAKPRIKISTLKVTHVGYKIGELFIKMSIDFAIQKGIDEIYLTHFSKTNDELVDLIEQFGFHKVAVKKTVKGDEDVFVKRTISDRKLEPITLIAKEFYPSFYDGEQVNKFIVPIWPEYHARLFPDYGTRQLSLLEYGGDLLAEGNAITKAYLGHPRVKKMSDGDILLFYRSRVESGITALGVIEDVYYDIASSDDVIRIVGKRTVFDRAGINEMTESPVTIIKFRFHFYLKDRLNPNDLQEIGISTTALQSILQINHENYLQIKKKGGIDERFTVD</sequence>
<dbReference type="CDD" id="cd18699">
    <property type="entry name" value="PIN_VapC_like"/>
    <property type="match status" value="1"/>
</dbReference>
<dbReference type="GO" id="GO:0016787">
    <property type="term" value="F:hydrolase activity"/>
    <property type="evidence" value="ECO:0007669"/>
    <property type="project" value="UniProtKB-KW"/>
</dbReference>
<evidence type="ECO:0000313" key="7">
    <source>
        <dbReference type="Proteomes" id="UP000230956"/>
    </source>
</evidence>
<dbReference type="SUPFAM" id="SSF88723">
    <property type="entry name" value="PIN domain-like"/>
    <property type="match status" value="1"/>
</dbReference>
<dbReference type="Pfam" id="PF00583">
    <property type="entry name" value="Acetyltransf_1"/>
    <property type="match status" value="1"/>
</dbReference>
<organism evidence="6 7">
    <name type="scientific">Candidatus Aquicultor secundus</name>
    <dbReference type="NCBI Taxonomy" id="1973895"/>
    <lineage>
        <taxon>Bacteria</taxon>
        <taxon>Bacillati</taxon>
        <taxon>Actinomycetota</taxon>
        <taxon>Candidatus Aquicultoria</taxon>
        <taxon>Candidatus Aquicultorales</taxon>
        <taxon>Candidatus Aquicultoraceae</taxon>
        <taxon>Candidatus Aquicultor</taxon>
    </lineage>
</organism>
<dbReference type="Gene3D" id="3.40.50.1010">
    <property type="entry name" value="5'-nuclease"/>
    <property type="match status" value="1"/>
</dbReference>
<dbReference type="RefSeq" id="WP_286678271.1">
    <property type="nucleotide sequence ID" value="NZ_MNXI01000071.1"/>
</dbReference>
<keyword evidence="2" id="KW-0479">Metal-binding</keyword>
<dbReference type="PROSITE" id="PS51186">
    <property type="entry name" value="GNAT"/>
    <property type="match status" value="1"/>
</dbReference>
<keyword evidence="4" id="KW-0460">Magnesium</keyword>
<dbReference type="GO" id="GO:0046872">
    <property type="term" value="F:metal ion binding"/>
    <property type="evidence" value="ECO:0007669"/>
    <property type="project" value="UniProtKB-KW"/>
</dbReference>
<protein>
    <recommendedName>
        <fullName evidence="5">N-acetyltransferase domain-containing protein</fullName>
    </recommendedName>
</protein>
<dbReference type="InterPro" id="IPR029060">
    <property type="entry name" value="PIN-like_dom_sf"/>
</dbReference>
<reference evidence="7" key="1">
    <citation type="submission" date="2017-09" db="EMBL/GenBank/DDBJ databases">
        <title>Depth-based differentiation of microbial function through sediment-hosted aquifers and enrichment of novel symbionts in the deep terrestrial subsurface.</title>
        <authorList>
            <person name="Probst A.J."/>
            <person name="Ladd B."/>
            <person name="Jarett J.K."/>
            <person name="Geller-Mcgrath D.E."/>
            <person name="Sieber C.M.K."/>
            <person name="Emerson J.B."/>
            <person name="Anantharaman K."/>
            <person name="Thomas B.C."/>
            <person name="Malmstrom R."/>
            <person name="Stieglmeier M."/>
            <person name="Klingl A."/>
            <person name="Woyke T."/>
            <person name="Ryan C.M."/>
            <person name="Banfield J.F."/>
        </authorList>
    </citation>
    <scope>NUCLEOTIDE SEQUENCE [LARGE SCALE GENOMIC DNA]</scope>
</reference>